<dbReference type="RefSeq" id="WP_164460070.1">
    <property type="nucleotide sequence ID" value="NZ_JAAIFS010000006.1"/>
</dbReference>
<organism evidence="2">
    <name type="scientific">Streptomyces tendae</name>
    <dbReference type="NCBI Taxonomy" id="1932"/>
    <lineage>
        <taxon>Bacteria</taxon>
        <taxon>Bacillati</taxon>
        <taxon>Actinomycetota</taxon>
        <taxon>Actinomycetes</taxon>
        <taxon>Kitasatosporales</taxon>
        <taxon>Streptomycetaceae</taxon>
        <taxon>Streptomyces</taxon>
    </lineage>
</organism>
<evidence type="ECO:0000313" key="2">
    <source>
        <dbReference type="EMBL" id="NEV90449.1"/>
    </source>
</evidence>
<accession>A0A6B3QQT1</accession>
<feature type="region of interest" description="Disordered" evidence="1">
    <location>
        <begin position="1"/>
        <end position="27"/>
    </location>
</feature>
<gene>
    <name evidence="2" type="ORF">GUR47_27875</name>
</gene>
<name>A0A6B3QQT1_STRTE</name>
<evidence type="ECO:0000256" key="1">
    <source>
        <dbReference type="SAM" id="MobiDB-lite"/>
    </source>
</evidence>
<reference evidence="2" key="1">
    <citation type="journal article" date="2020" name="Microorganisms">
        <title>Isolation, Genomic and Metabolomic Characterization of Streptomyces tendae VITAKN with Quorum Sensing Inhibitory Activity from Southern India.</title>
        <authorList>
            <person name="Ishaque N.M."/>
            <person name="Burgsdorf I."/>
            <person name="Limlingan Malit J.J."/>
            <person name="Saha S."/>
            <person name="Teta R."/>
            <person name="Ewe D."/>
            <person name="Kannabiran K."/>
            <person name="Hrouzek P."/>
            <person name="Steindler L."/>
            <person name="Costantino V."/>
            <person name="Saurav K."/>
        </authorList>
    </citation>
    <scope>NUCLEOTIDE SEQUENCE</scope>
    <source>
        <strain evidence="2">VITAKN</strain>
    </source>
</reference>
<proteinExistence type="predicted"/>
<dbReference type="EMBL" id="JAAIFS010000006">
    <property type="protein sequence ID" value="NEV90449.1"/>
    <property type="molecule type" value="Genomic_DNA"/>
</dbReference>
<dbReference type="AlphaFoldDB" id="A0A6B3QQT1"/>
<sequence>MRRRGRGARIAGRVAPRRPGRPPHPAREARLAQEVAEVLPLGWSLPFRGKERLDRVTDHLGGERELLEWLDRHPGLPRLTARLLALTGNLERFSADPAVIGALRSSGAGAAPPAQLKAVLPPALGDETLSDLGYHLDKLLFERHVQEAKQFALATTEWLRTAAGQSADVPSGVGEMRDVMDHLHKDISEAEADARTGQA</sequence>
<comment type="caution">
    <text evidence="2">The sequence shown here is derived from an EMBL/GenBank/DDBJ whole genome shotgun (WGS) entry which is preliminary data.</text>
</comment>
<protein>
    <submittedName>
        <fullName evidence="2">Uncharacterized protein</fullName>
    </submittedName>
</protein>